<dbReference type="InterPro" id="IPR003527">
    <property type="entry name" value="MAP_kinase_CS"/>
</dbReference>
<dbReference type="PROSITE" id="PS00108">
    <property type="entry name" value="PROTEIN_KINASE_ST"/>
    <property type="match status" value="1"/>
</dbReference>
<dbReference type="EMBL" id="JBBJCI010000206">
    <property type="protein sequence ID" value="KAK7241096.1"/>
    <property type="molecule type" value="Genomic_DNA"/>
</dbReference>
<evidence type="ECO:0000313" key="10">
    <source>
        <dbReference type="EMBL" id="KAK7241096.1"/>
    </source>
</evidence>
<evidence type="ECO:0000256" key="5">
    <source>
        <dbReference type="ARBA" id="ARBA00022840"/>
    </source>
</evidence>
<keyword evidence="7" id="KW-0460">Magnesium</keyword>
<dbReference type="Gene3D" id="3.30.200.20">
    <property type="entry name" value="Phosphorylase Kinase, domain 1"/>
    <property type="match status" value="1"/>
</dbReference>
<dbReference type="EC" id="2.7.11.24" evidence="7"/>
<dbReference type="Gene3D" id="1.10.510.10">
    <property type="entry name" value="Transferase(Phosphotransferase) domain 1"/>
    <property type="match status" value="1"/>
</dbReference>
<keyword evidence="2 7" id="KW-0808">Transferase</keyword>
<dbReference type="PROSITE" id="PS01351">
    <property type="entry name" value="MAPK"/>
    <property type="match status" value="1"/>
</dbReference>
<comment type="caution">
    <text evidence="10">The sequence shown here is derived from an EMBL/GenBank/DDBJ whole genome shotgun (WGS) entry which is preliminary data.</text>
</comment>
<dbReference type="InterPro" id="IPR050117">
    <property type="entry name" value="MAPK"/>
</dbReference>
<dbReference type="CDD" id="cd07834">
    <property type="entry name" value="STKc_MAPK"/>
    <property type="match status" value="1"/>
</dbReference>
<dbReference type="InterPro" id="IPR011009">
    <property type="entry name" value="Kinase-like_dom_sf"/>
</dbReference>
<gene>
    <name evidence="10" type="ORF">SO694_00053282</name>
</gene>
<keyword evidence="1 7" id="KW-0723">Serine/threonine-protein kinase</keyword>
<dbReference type="GO" id="GO:0016301">
    <property type="term" value="F:kinase activity"/>
    <property type="evidence" value="ECO:0007669"/>
    <property type="project" value="UniProtKB-KW"/>
</dbReference>
<feature type="binding site" evidence="6">
    <location>
        <position position="161"/>
    </location>
    <ligand>
        <name>ATP</name>
        <dbReference type="ChEBI" id="CHEBI:30616"/>
    </ligand>
</feature>
<dbReference type="Proteomes" id="UP001363151">
    <property type="component" value="Unassembled WGS sequence"/>
</dbReference>
<evidence type="ECO:0000256" key="7">
    <source>
        <dbReference type="RuleBase" id="RU361165"/>
    </source>
</evidence>
<evidence type="ECO:0000256" key="6">
    <source>
        <dbReference type="PROSITE-ProRule" id="PRU10141"/>
    </source>
</evidence>
<dbReference type="SUPFAM" id="SSF56112">
    <property type="entry name" value="Protein kinase-like (PK-like)"/>
    <property type="match status" value="1"/>
</dbReference>
<sequence>MASTSSSSQRRRDGGDEKDGDERKGEVDRYGADSPGGAEPMSAETPARPRQARPRRPCTSRAASRAPRPGARARAAPPPLKRRRKAPLGPFARGPAPPPRATRLSAQARTVTRELKRYNVMGVRFDVDVRYNVLDVVGQGAYGVVCAAHDEVAGEAVAIKKISNAFEHATYTKRTLREIRLLRLLQHDNVIRLRTLLPPVKSDGFKDLYIISDLMETDLSSVIKSPQPLSDDHVQFFIYQVLRGVKFLHSSVPPVTHRDLKPRNLLVNSNCDLKICDFGLARVDFDEQSAGRVKAMTDYVATRWYRAPEIITGWVEYTKAVDMWAVGCILAELLGRKPLWPGSDSQHQLELICQCVGKPGPETIDRIQTPEIRDFVLSIPNNRPVAFHDLYPDANPRACDLLRELLIFEPERRCDVEAALAHPYLAQLHFPDDEPRGPEIPLDAFQFEMRDLDADELKREILREIWFYHWDARNSSASRSSDDDVMFAALTETYAAGSEAKPHEPSSKGKQ</sequence>
<evidence type="ECO:0000256" key="3">
    <source>
        <dbReference type="ARBA" id="ARBA00022741"/>
    </source>
</evidence>
<evidence type="ECO:0000256" key="8">
    <source>
        <dbReference type="SAM" id="MobiDB-lite"/>
    </source>
</evidence>
<feature type="domain" description="Protein kinase" evidence="9">
    <location>
        <begin position="131"/>
        <end position="425"/>
    </location>
</feature>
<reference evidence="10 11" key="1">
    <citation type="submission" date="2024-03" db="EMBL/GenBank/DDBJ databases">
        <title>Aureococcus anophagefferens CCMP1851 and Kratosvirus quantuckense: Draft genome of a second virus-susceptible host strain in the model system.</title>
        <authorList>
            <person name="Chase E."/>
            <person name="Truchon A.R."/>
            <person name="Schepens W."/>
            <person name="Wilhelm S.W."/>
        </authorList>
    </citation>
    <scope>NUCLEOTIDE SEQUENCE [LARGE SCALE GENOMIC DNA]</scope>
    <source>
        <strain evidence="10 11">CCMP1851</strain>
    </source>
</reference>
<comment type="cofactor">
    <cofactor evidence="7">
        <name>Mg(2+)</name>
        <dbReference type="ChEBI" id="CHEBI:18420"/>
    </cofactor>
</comment>
<keyword evidence="3 6" id="KW-0547">Nucleotide-binding</keyword>
<evidence type="ECO:0000313" key="11">
    <source>
        <dbReference type="Proteomes" id="UP001363151"/>
    </source>
</evidence>
<keyword evidence="4 7" id="KW-0418">Kinase</keyword>
<dbReference type="PANTHER" id="PTHR24055">
    <property type="entry name" value="MITOGEN-ACTIVATED PROTEIN KINASE"/>
    <property type="match status" value="1"/>
</dbReference>
<protein>
    <recommendedName>
        <fullName evidence="7">Mitogen-activated protein kinase</fullName>
        <ecNumber evidence="7">2.7.11.24</ecNumber>
    </recommendedName>
</protein>
<feature type="compositionally biased region" description="Basic and acidic residues" evidence="8">
    <location>
        <begin position="10"/>
        <end position="31"/>
    </location>
</feature>
<dbReference type="PROSITE" id="PS00107">
    <property type="entry name" value="PROTEIN_KINASE_ATP"/>
    <property type="match status" value="1"/>
</dbReference>
<feature type="compositionally biased region" description="Low complexity" evidence="8">
    <location>
        <begin position="59"/>
        <end position="75"/>
    </location>
</feature>
<organism evidence="10 11">
    <name type="scientific">Aureococcus anophagefferens</name>
    <name type="common">Harmful bloom alga</name>
    <dbReference type="NCBI Taxonomy" id="44056"/>
    <lineage>
        <taxon>Eukaryota</taxon>
        <taxon>Sar</taxon>
        <taxon>Stramenopiles</taxon>
        <taxon>Ochrophyta</taxon>
        <taxon>Pelagophyceae</taxon>
        <taxon>Pelagomonadales</taxon>
        <taxon>Pelagomonadaceae</taxon>
        <taxon>Aureococcus</taxon>
    </lineage>
</organism>
<name>A0ABR1FYA6_AURAN</name>
<comment type="catalytic activity">
    <reaction evidence="7">
        <text>L-threonyl-[protein] + ATP = O-phospho-L-threonyl-[protein] + ADP + H(+)</text>
        <dbReference type="Rhea" id="RHEA:46608"/>
        <dbReference type="Rhea" id="RHEA-COMP:11060"/>
        <dbReference type="Rhea" id="RHEA-COMP:11605"/>
        <dbReference type="ChEBI" id="CHEBI:15378"/>
        <dbReference type="ChEBI" id="CHEBI:30013"/>
        <dbReference type="ChEBI" id="CHEBI:30616"/>
        <dbReference type="ChEBI" id="CHEBI:61977"/>
        <dbReference type="ChEBI" id="CHEBI:456216"/>
        <dbReference type="EC" id="2.7.11.24"/>
    </reaction>
</comment>
<evidence type="ECO:0000259" key="9">
    <source>
        <dbReference type="PROSITE" id="PS50011"/>
    </source>
</evidence>
<evidence type="ECO:0000256" key="1">
    <source>
        <dbReference type="ARBA" id="ARBA00022527"/>
    </source>
</evidence>
<keyword evidence="11" id="KW-1185">Reference proteome</keyword>
<dbReference type="InterPro" id="IPR000719">
    <property type="entry name" value="Prot_kinase_dom"/>
</dbReference>
<evidence type="ECO:0000256" key="2">
    <source>
        <dbReference type="ARBA" id="ARBA00022679"/>
    </source>
</evidence>
<evidence type="ECO:0000256" key="4">
    <source>
        <dbReference type="ARBA" id="ARBA00022777"/>
    </source>
</evidence>
<keyword evidence="5 6" id="KW-0067">ATP-binding</keyword>
<dbReference type="SMART" id="SM00220">
    <property type="entry name" value="S_TKc"/>
    <property type="match status" value="1"/>
</dbReference>
<feature type="region of interest" description="Disordered" evidence="8">
    <location>
        <begin position="1"/>
        <end position="108"/>
    </location>
</feature>
<proteinExistence type="inferred from homology"/>
<dbReference type="Pfam" id="PF00069">
    <property type="entry name" value="Pkinase"/>
    <property type="match status" value="1"/>
</dbReference>
<comment type="similarity">
    <text evidence="7">Belongs to the protein kinase superfamily. Ser/Thr protein kinase family. MAP kinase subfamily.</text>
</comment>
<accession>A0ABR1FYA6</accession>
<comment type="activity regulation">
    <text evidence="7">Activated by threonine and tyrosine phosphorylation.</text>
</comment>
<dbReference type="InterPro" id="IPR008271">
    <property type="entry name" value="Ser/Thr_kinase_AS"/>
</dbReference>
<dbReference type="InterPro" id="IPR017441">
    <property type="entry name" value="Protein_kinase_ATP_BS"/>
</dbReference>
<dbReference type="PROSITE" id="PS50011">
    <property type="entry name" value="PROTEIN_KINASE_DOM"/>
    <property type="match status" value="1"/>
</dbReference>